<name>A0A1I4I0E2_9RHOB</name>
<protein>
    <recommendedName>
        <fullName evidence="1">Pyridoxamine 5'-phosphate oxidase N-terminal domain-containing protein</fullName>
    </recommendedName>
</protein>
<proteinExistence type="predicted"/>
<sequence>MTPIADLAALEALYGPPVPASLRKVVQQITPAYGRWIAASRLVMVSTVGPEGTDCSPRGDVGPVVRIADARTLLLPDWQGNNRIDSLRNIVRDGRVSLLFMVPGENNVVRVNGQAIVTADAQVLESFTQNRKHPRSVIVVTVQEAYFQCAKALMRSQTWDTGAMRTAVPTAGEMLREQDGTFDAVDYDDNYVARAQDRMW</sequence>
<dbReference type="Proteomes" id="UP000199550">
    <property type="component" value="Unassembled WGS sequence"/>
</dbReference>
<evidence type="ECO:0000313" key="2">
    <source>
        <dbReference type="EMBL" id="SFL47888.1"/>
    </source>
</evidence>
<evidence type="ECO:0000313" key="3">
    <source>
        <dbReference type="Proteomes" id="UP000199550"/>
    </source>
</evidence>
<dbReference type="AlphaFoldDB" id="A0A1I4I0E2"/>
<dbReference type="InterPro" id="IPR012349">
    <property type="entry name" value="Split_barrel_FMN-bd"/>
</dbReference>
<feature type="domain" description="Pyridoxamine 5'-phosphate oxidase N-terminal" evidence="1">
    <location>
        <begin position="30"/>
        <end position="149"/>
    </location>
</feature>
<dbReference type="SUPFAM" id="SSF50475">
    <property type="entry name" value="FMN-binding split barrel"/>
    <property type="match status" value="1"/>
</dbReference>
<dbReference type="Pfam" id="PF01243">
    <property type="entry name" value="PNPOx_N"/>
    <property type="match status" value="1"/>
</dbReference>
<dbReference type="Gene3D" id="2.30.110.10">
    <property type="entry name" value="Electron Transport, Fmn-binding Protein, Chain A"/>
    <property type="match status" value="1"/>
</dbReference>
<dbReference type="PANTHER" id="PTHR42815:SF2">
    <property type="entry name" value="FAD-BINDING, PUTATIVE (AFU_ORTHOLOGUE AFUA_6G07600)-RELATED"/>
    <property type="match status" value="1"/>
</dbReference>
<dbReference type="OrthoDB" id="9790331at2"/>
<dbReference type="STRING" id="195913.SAMN04488004_12151"/>
<dbReference type="RefSeq" id="WP_090191032.1">
    <property type="nucleotide sequence ID" value="NZ_FOTF01000021.1"/>
</dbReference>
<dbReference type="PANTHER" id="PTHR42815">
    <property type="entry name" value="FAD-BINDING, PUTATIVE (AFU_ORTHOLOGUE AFUA_6G07600)-RELATED"/>
    <property type="match status" value="1"/>
</dbReference>
<gene>
    <name evidence="2" type="ORF">SAMN04488004_12151</name>
</gene>
<dbReference type="EMBL" id="FOTF01000021">
    <property type="protein sequence ID" value="SFL47888.1"/>
    <property type="molecule type" value="Genomic_DNA"/>
</dbReference>
<evidence type="ECO:0000259" key="1">
    <source>
        <dbReference type="Pfam" id="PF01243"/>
    </source>
</evidence>
<reference evidence="2 3" key="1">
    <citation type="submission" date="2016-10" db="EMBL/GenBank/DDBJ databases">
        <authorList>
            <person name="de Groot N.N."/>
        </authorList>
    </citation>
    <scope>NUCLEOTIDE SEQUENCE [LARGE SCALE GENOMIC DNA]</scope>
    <source>
        <strain evidence="2 3">DSM 16199</strain>
    </source>
</reference>
<dbReference type="InterPro" id="IPR024029">
    <property type="entry name" value="Pyridox_Oxase_FMN-dep"/>
</dbReference>
<accession>A0A1I4I0E2</accession>
<dbReference type="NCBIfam" id="TIGR04025">
    <property type="entry name" value="PPOX_FMN_DR2398"/>
    <property type="match status" value="1"/>
</dbReference>
<organism evidence="2 3">
    <name type="scientific">Loktanella salsilacus</name>
    <dbReference type="NCBI Taxonomy" id="195913"/>
    <lineage>
        <taxon>Bacteria</taxon>
        <taxon>Pseudomonadati</taxon>
        <taxon>Pseudomonadota</taxon>
        <taxon>Alphaproteobacteria</taxon>
        <taxon>Rhodobacterales</taxon>
        <taxon>Roseobacteraceae</taxon>
        <taxon>Loktanella</taxon>
    </lineage>
</organism>
<keyword evidence="3" id="KW-1185">Reference proteome</keyword>
<dbReference type="InterPro" id="IPR011576">
    <property type="entry name" value="Pyridox_Oxase_N"/>
</dbReference>